<evidence type="ECO:0000256" key="1">
    <source>
        <dbReference type="SAM" id="MobiDB-lite"/>
    </source>
</evidence>
<feature type="compositionally biased region" description="Basic and acidic residues" evidence="1">
    <location>
        <begin position="30"/>
        <end position="42"/>
    </location>
</feature>
<evidence type="ECO:0000313" key="2">
    <source>
        <dbReference type="EMBL" id="KAK5704424.1"/>
    </source>
</evidence>
<gene>
    <name evidence="2" type="ORF">LTR97_003442</name>
</gene>
<feature type="compositionally biased region" description="Polar residues" evidence="1">
    <location>
        <begin position="86"/>
        <end position="104"/>
    </location>
</feature>
<dbReference type="EMBL" id="JAVRQU010000004">
    <property type="protein sequence ID" value="KAK5704424.1"/>
    <property type="molecule type" value="Genomic_DNA"/>
</dbReference>
<feature type="region of interest" description="Disordered" evidence="1">
    <location>
        <begin position="1"/>
        <end position="106"/>
    </location>
</feature>
<protein>
    <submittedName>
        <fullName evidence="2">Uncharacterized protein</fullName>
    </submittedName>
</protein>
<organism evidence="2 3">
    <name type="scientific">Elasticomyces elasticus</name>
    <dbReference type="NCBI Taxonomy" id="574655"/>
    <lineage>
        <taxon>Eukaryota</taxon>
        <taxon>Fungi</taxon>
        <taxon>Dikarya</taxon>
        <taxon>Ascomycota</taxon>
        <taxon>Pezizomycotina</taxon>
        <taxon>Dothideomycetes</taxon>
        <taxon>Dothideomycetidae</taxon>
        <taxon>Mycosphaerellales</taxon>
        <taxon>Teratosphaeriaceae</taxon>
        <taxon>Elasticomyces</taxon>
    </lineage>
</organism>
<dbReference type="Proteomes" id="UP001310594">
    <property type="component" value="Unassembled WGS sequence"/>
</dbReference>
<accession>A0AAN7WGT2</accession>
<sequence length="401" mass="44930">MRPSRFPDLDDYDTEEDEGPSNGLRRRSTVRSENDTTMRDSPDYGLGTSSANGDVTDDLESIVLPPPLDLDLDNGTEDNEVHDSSLNKSGTTGDVTGFHNSPTSALPRPLGLDYLAEEDEVPMSYSRRKGNTADEPKIAAGTEAVLDISMRDAVPSSRIVTAPSPPLTTMLDLDLPSMGVQERNDIYEDLFKRDVPVTNIAIPPIAFKFLELKNEIIQAYLDHTTFVFTILTNFDVAIERFYTSEPVYNSARHSDCGKIQRSPRQAKHLRSVNVQNIEFKNVRLDISSHLATLAEVTLEVRESGSTVKVDKFVNLFYTGYLPLEDFVHRIADRLTDPERDVTGGRPGFSWDDLEHVAKWFVFKQTEAVARYCNDKTWEETDNTAYLSHLNGEKGPGAFSLW</sequence>
<evidence type="ECO:0000313" key="3">
    <source>
        <dbReference type="Proteomes" id="UP001310594"/>
    </source>
</evidence>
<reference evidence="2" key="1">
    <citation type="submission" date="2023-08" db="EMBL/GenBank/DDBJ databases">
        <title>Black Yeasts Isolated from many extreme environments.</title>
        <authorList>
            <person name="Coleine C."/>
            <person name="Stajich J.E."/>
            <person name="Selbmann L."/>
        </authorList>
    </citation>
    <scope>NUCLEOTIDE SEQUENCE</scope>
    <source>
        <strain evidence="2">CCFEE 5810</strain>
    </source>
</reference>
<comment type="caution">
    <text evidence="2">The sequence shown here is derived from an EMBL/GenBank/DDBJ whole genome shotgun (WGS) entry which is preliminary data.</text>
</comment>
<proteinExistence type="predicted"/>
<name>A0AAN7WGT2_9PEZI</name>
<feature type="compositionally biased region" description="Acidic residues" evidence="1">
    <location>
        <begin position="9"/>
        <end position="19"/>
    </location>
</feature>
<dbReference type="AlphaFoldDB" id="A0AAN7WGT2"/>